<comment type="caution">
    <text evidence="1">The sequence shown here is derived from an EMBL/GenBank/DDBJ whole genome shotgun (WGS) entry which is preliminary data.</text>
</comment>
<sequence length="83" mass="9048">MLGPRLFILFISDLDVGIVGTLRKSTDDTKLGAVSDAPEGLAAIQRDLDRLEKGTNLMLLNKGKCHVLGIGWETAPQRRTWGS</sequence>
<dbReference type="EMBL" id="WHWB01034085">
    <property type="protein sequence ID" value="KAJ7414093.1"/>
    <property type="molecule type" value="Genomic_DNA"/>
</dbReference>
<dbReference type="Proteomes" id="UP001145742">
    <property type="component" value="Unassembled WGS sequence"/>
</dbReference>
<keyword evidence="2" id="KW-1185">Reference proteome</keyword>
<protein>
    <submittedName>
        <fullName evidence="1">Rna-directed dna polymerase from mobile element jockey-like</fullName>
    </submittedName>
</protein>
<evidence type="ECO:0000313" key="1">
    <source>
        <dbReference type="EMBL" id="KAJ7414093.1"/>
    </source>
</evidence>
<reference evidence="1" key="1">
    <citation type="submission" date="2019-10" db="EMBL/GenBank/DDBJ databases">
        <authorList>
            <person name="Soares A.E.R."/>
            <person name="Aleixo A."/>
            <person name="Schneider P."/>
            <person name="Miyaki C.Y."/>
            <person name="Schneider M.P."/>
            <person name="Mello C."/>
            <person name="Vasconcelos A.T.R."/>
        </authorList>
    </citation>
    <scope>NUCLEOTIDE SEQUENCE</scope>
    <source>
        <tissue evidence="1">Muscle</tissue>
    </source>
</reference>
<accession>A0ABQ9D2V7</accession>
<proteinExistence type="predicted"/>
<name>A0ABQ9D2V7_9PASS</name>
<evidence type="ECO:0000313" key="2">
    <source>
        <dbReference type="Proteomes" id="UP001145742"/>
    </source>
</evidence>
<gene>
    <name evidence="1" type="ORF">WISP_86353</name>
</gene>
<organism evidence="1 2">
    <name type="scientific">Willisornis vidua</name>
    <name type="common">Xingu scale-backed antbird</name>
    <dbReference type="NCBI Taxonomy" id="1566151"/>
    <lineage>
        <taxon>Eukaryota</taxon>
        <taxon>Metazoa</taxon>
        <taxon>Chordata</taxon>
        <taxon>Craniata</taxon>
        <taxon>Vertebrata</taxon>
        <taxon>Euteleostomi</taxon>
        <taxon>Archelosauria</taxon>
        <taxon>Archosauria</taxon>
        <taxon>Dinosauria</taxon>
        <taxon>Saurischia</taxon>
        <taxon>Theropoda</taxon>
        <taxon>Coelurosauria</taxon>
        <taxon>Aves</taxon>
        <taxon>Neognathae</taxon>
        <taxon>Neoaves</taxon>
        <taxon>Telluraves</taxon>
        <taxon>Australaves</taxon>
        <taxon>Passeriformes</taxon>
        <taxon>Thamnophilidae</taxon>
        <taxon>Willisornis</taxon>
    </lineage>
</organism>